<gene>
    <name evidence="1" type="ORF">EYC80_003435</name>
</gene>
<keyword evidence="2" id="KW-1185">Reference proteome</keyword>
<dbReference type="EMBL" id="VIGI01000004">
    <property type="protein sequence ID" value="KAB8301593.1"/>
    <property type="molecule type" value="Genomic_DNA"/>
</dbReference>
<sequence length="94" mass="11080">MYGFPMLRAYLGCIIRVFIGWQVALLLCNEMDERTLGIFCISRNFQLVASFMVDFYQKGVEWRLDWLMAFENVIIRTFQAIGTQTLIEISRWNG</sequence>
<accession>A0A5N6KDP6</accession>
<comment type="caution">
    <text evidence="1">The sequence shown here is derived from an EMBL/GenBank/DDBJ whole genome shotgun (WGS) entry which is preliminary data.</text>
</comment>
<evidence type="ECO:0000313" key="2">
    <source>
        <dbReference type="Proteomes" id="UP000326757"/>
    </source>
</evidence>
<evidence type="ECO:0000313" key="1">
    <source>
        <dbReference type="EMBL" id="KAB8301593.1"/>
    </source>
</evidence>
<dbReference type="AlphaFoldDB" id="A0A5N6KDP6"/>
<reference evidence="1 2" key="1">
    <citation type="submission" date="2019-06" db="EMBL/GenBank/DDBJ databases">
        <title>Genome Sequence of the Brown Rot Fungal Pathogen Monilinia laxa.</title>
        <authorList>
            <person name="De Miccolis Angelini R.M."/>
            <person name="Landi L."/>
            <person name="Abate D."/>
            <person name="Pollastro S."/>
            <person name="Romanazzi G."/>
            <person name="Faretra F."/>
        </authorList>
    </citation>
    <scope>NUCLEOTIDE SEQUENCE [LARGE SCALE GENOMIC DNA]</scope>
    <source>
        <strain evidence="1 2">Mlax316</strain>
    </source>
</reference>
<proteinExistence type="predicted"/>
<organism evidence="1 2">
    <name type="scientific">Monilinia laxa</name>
    <name type="common">Brown rot fungus</name>
    <name type="synonym">Sclerotinia laxa</name>
    <dbReference type="NCBI Taxonomy" id="61186"/>
    <lineage>
        <taxon>Eukaryota</taxon>
        <taxon>Fungi</taxon>
        <taxon>Dikarya</taxon>
        <taxon>Ascomycota</taxon>
        <taxon>Pezizomycotina</taxon>
        <taxon>Leotiomycetes</taxon>
        <taxon>Helotiales</taxon>
        <taxon>Sclerotiniaceae</taxon>
        <taxon>Monilinia</taxon>
    </lineage>
</organism>
<name>A0A5N6KDP6_MONLA</name>
<dbReference type="Proteomes" id="UP000326757">
    <property type="component" value="Unassembled WGS sequence"/>
</dbReference>
<protein>
    <submittedName>
        <fullName evidence="1">Uncharacterized protein</fullName>
    </submittedName>
</protein>